<dbReference type="SUPFAM" id="SSF58104">
    <property type="entry name" value="Methyl-accepting chemotaxis protein (MCP) signaling domain"/>
    <property type="match status" value="1"/>
</dbReference>
<evidence type="ECO:0000313" key="15">
    <source>
        <dbReference type="Proteomes" id="UP000196027"/>
    </source>
</evidence>
<proteinExistence type="inferred from homology"/>
<dbReference type="Proteomes" id="UP000196027">
    <property type="component" value="Chromosome"/>
</dbReference>
<keyword evidence="8 10" id="KW-0807">Transducer</keyword>
<evidence type="ECO:0000256" key="2">
    <source>
        <dbReference type="ARBA" id="ARBA00022475"/>
    </source>
</evidence>
<evidence type="ECO:0000256" key="5">
    <source>
        <dbReference type="ARBA" id="ARBA00022692"/>
    </source>
</evidence>
<evidence type="ECO:0000256" key="9">
    <source>
        <dbReference type="ARBA" id="ARBA00029447"/>
    </source>
</evidence>
<dbReference type="InterPro" id="IPR004090">
    <property type="entry name" value="Chemotax_Me-accpt_rcpt"/>
</dbReference>
<comment type="similarity">
    <text evidence="9">Belongs to the methyl-accepting chemotaxis (MCP) protein family.</text>
</comment>
<gene>
    <name evidence="14" type="ORF">OLMES_2210</name>
</gene>
<evidence type="ECO:0000256" key="12">
    <source>
        <dbReference type="SAM" id="Phobius"/>
    </source>
</evidence>
<evidence type="ECO:0000259" key="13">
    <source>
        <dbReference type="PROSITE" id="PS50111"/>
    </source>
</evidence>
<dbReference type="EMBL" id="CP021425">
    <property type="protein sequence ID" value="ARU56277.1"/>
    <property type="molecule type" value="Genomic_DNA"/>
</dbReference>
<evidence type="ECO:0000256" key="1">
    <source>
        <dbReference type="ARBA" id="ARBA00004651"/>
    </source>
</evidence>
<dbReference type="GO" id="GO:0004888">
    <property type="term" value="F:transmembrane signaling receptor activity"/>
    <property type="evidence" value="ECO:0007669"/>
    <property type="project" value="InterPro"/>
</dbReference>
<keyword evidence="3" id="KW-0488">Methylation</keyword>
<feature type="transmembrane region" description="Helical" evidence="12">
    <location>
        <begin position="12"/>
        <end position="45"/>
    </location>
</feature>
<dbReference type="PANTHER" id="PTHR32089:SF39">
    <property type="entry name" value="METHYL-ACCEPTING CHEMOTAXIS PROTEIN HLYB"/>
    <property type="match status" value="1"/>
</dbReference>
<dbReference type="AlphaFoldDB" id="A0A1Y0I701"/>
<dbReference type="KEGG" id="ome:OLMES_2210"/>
<dbReference type="GO" id="GO:0006935">
    <property type="term" value="P:chemotaxis"/>
    <property type="evidence" value="ECO:0007669"/>
    <property type="project" value="UniProtKB-KW"/>
</dbReference>
<keyword evidence="15" id="KW-1185">Reference proteome</keyword>
<evidence type="ECO:0000256" key="8">
    <source>
        <dbReference type="ARBA" id="ARBA00023224"/>
    </source>
</evidence>
<keyword evidence="6 12" id="KW-1133">Transmembrane helix</keyword>
<protein>
    <submittedName>
        <fullName evidence="14">Methyl-accepting chemotaxis protein</fullName>
    </submittedName>
</protein>
<dbReference type="InterPro" id="IPR004089">
    <property type="entry name" value="MCPsignal_dom"/>
</dbReference>
<evidence type="ECO:0000256" key="7">
    <source>
        <dbReference type="ARBA" id="ARBA00023136"/>
    </source>
</evidence>
<evidence type="ECO:0000256" key="6">
    <source>
        <dbReference type="ARBA" id="ARBA00022989"/>
    </source>
</evidence>
<dbReference type="Pfam" id="PF00015">
    <property type="entry name" value="MCPsignal"/>
    <property type="match status" value="1"/>
</dbReference>
<evidence type="ECO:0000256" key="11">
    <source>
        <dbReference type="SAM" id="MobiDB-lite"/>
    </source>
</evidence>
<evidence type="ECO:0000313" key="14">
    <source>
        <dbReference type="EMBL" id="ARU56277.1"/>
    </source>
</evidence>
<dbReference type="GO" id="GO:0007165">
    <property type="term" value="P:signal transduction"/>
    <property type="evidence" value="ECO:0007669"/>
    <property type="project" value="UniProtKB-KW"/>
</dbReference>
<dbReference type="PRINTS" id="PR00260">
    <property type="entry name" value="CHEMTRNSDUCR"/>
</dbReference>
<keyword evidence="4" id="KW-0145">Chemotaxis</keyword>
<evidence type="ECO:0000256" key="10">
    <source>
        <dbReference type="PROSITE-ProRule" id="PRU00284"/>
    </source>
</evidence>
<feature type="region of interest" description="Disordered" evidence="11">
    <location>
        <begin position="370"/>
        <end position="393"/>
    </location>
</feature>
<keyword evidence="2" id="KW-1003">Cell membrane</keyword>
<dbReference type="SMART" id="SM00283">
    <property type="entry name" value="MA"/>
    <property type="match status" value="1"/>
</dbReference>
<sequence length="393" mass="43403">MSESLVKKLAPAIILTLVVFIEIVNSIPVWITLSTLVFTSLFWGWRVCVDHKNAETLRAQANETDLMKVKLDKLESIIEDYANSDKAMLNNDVVKLRNLVSQNIGKLSDSFTGLSDKSSHQRDLLLSVVRRIQGEADKGIEDKTLTVREFASELGEIIDRYVELLISVSEKSIETVHQIQDMVTHFDRMFSLLGEIRTIADQTNLLALNAAIEAARAGESGRGFAVVADEVRKLSQNSNDLNDQIIERAQEAKSAISGVKSIVGEMASLDMNMAINAKSHVDSMLGELEEVNHFIEESVNDLSDITDRVNSDVSNAVISLQFADIVEQLAAQLQTRLKPAAVQWPDHSLPLVDRLEAMNAALLRLATEEKNVSANSSSKTPEEEESAGEISLF</sequence>
<name>A0A1Y0I701_9GAMM</name>
<evidence type="ECO:0000256" key="4">
    <source>
        <dbReference type="ARBA" id="ARBA00022500"/>
    </source>
</evidence>
<dbReference type="PROSITE" id="PS50111">
    <property type="entry name" value="CHEMOTAXIS_TRANSDUC_2"/>
    <property type="match status" value="1"/>
</dbReference>
<accession>A0A1Y0I701</accession>
<dbReference type="OrthoDB" id="369661at2"/>
<dbReference type="GO" id="GO:0005886">
    <property type="term" value="C:plasma membrane"/>
    <property type="evidence" value="ECO:0007669"/>
    <property type="project" value="UniProtKB-SubCell"/>
</dbReference>
<feature type="domain" description="Methyl-accepting transducer" evidence="13">
    <location>
        <begin position="151"/>
        <end position="330"/>
    </location>
</feature>
<keyword evidence="7 12" id="KW-0472">Membrane</keyword>
<dbReference type="Gene3D" id="1.10.287.950">
    <property type="entry name" value="Methyl-accepting chemotaxis protein"/>
    <property type="match status" value="1"/>
</dbReference>
<evidence type="ECO:0000256" key="3">
    <source>
        <dbReference type="ARBA" id="ARBA00022481"/>
    </source>
</evidence>
<comment type="subcellular location">
    <subcellularLocation>
        <location evidence="1">Cell membrane</location>
        <topology evidence="1">Multi-pass membrane protein</topology>
    </subcellularLocation>
</comment>
<reference evidence="14 15" key="1">
    <citation type="submission" date="2017-05" db="EMBL/GenBank/DDBJ databases">
        <title>Genomic insights into alkan degradation activity of Oleiphilus messinensis.</title>
        <authorList>
            <person name="Kozyavkin S.A."/>
            <person name="Slesarev A.I."/>
            <person name="Golyshin P.N."/>
            <person name="Korzhenkov A."/>
            <person name="Golyshina O.N."/>
            <person name="Toshchakov S.V."/>
        </authorList>
    </citation>
    <scope>NUCLEOTIDE SEQUENCE [LARGE SCALE GENOMIC DNA]</scope>
    <source>
        <strain evidence="14 15">ME102</strain>
    </source>
</reference>
<dbReference type="PANTHER" id="PTHR32089">
    <property type="entry name" value="METHYL-ACCEPTING CHEMOTAXIS PROTEIN MCPB"/>
    <property type="match status" value="1"/>
</dbReference>
<organism evidence="14 15">
    <name type="scientific">Oleiphilus messinensis</name>
    <dbReference type="NCBI Taxonomy" id="141451"/>
    <lineage>
        <taxon>Bacteria</taxon>
        <taxon>Pseudomonadati</taxon>
        <taxon>Pseudomonadota</taxon>
        <taxon>Gammaproteobacteria</taxon>
        <taxon>Oceanospirillales</taxon>
        <taxon>Oleiphilaceae</taxon>
        <taxon>Oleiphilus</taxon>
    </lineage>
</organism>
<keyword evidence="5 12" id="KW-0812">Transmembrane</keyword>